<name>A0A366EIT8_9BACI</name>
<gene>
    <name evidence="1" type="ORF">DET59_11650</name>
</gene>
<dbReference type="EMBL" id="QNRJ01000016">
    <property type="protein sequence ID" value="RBP02273.1"/>
    <property type="molecule type" value="Genomic_DNA"/>
</dbReference>
<dbReference type="SUPFAM" id="SSF51338">
    <property type="entry name" value="Composite domain of metallo-dependent hydrolases"/>
    <property type="match status" value="1"/>
</dbReference>
<sequence>MSTYIIENANWVKDSKITQTSLLVKDDKISAIRDRFSYYRYMRMDVSSFMMTPGHVMCDLEVPEGTDFLSIKNYYLDEFIHKGCTTVLTAFTLGYEYEFLAKLNERKTSLLNSPLDYTIGLKTSANLITPAVIRSCKRHKVPVVWIDINEIDLFKKIRWGWIKGFLYDYPITFVPFFTTNIDIKTKMKHLKIWQNTMENEKIPHLSNEIPQKEPLRLKELKKIGIYPLRGNFLVGGEISYNLYMNIEGENGAEPSAFKTDQHVLKCTMNKGKCFYLNNRGYYYPGAGEELFIQTPGYFI</sequence>
<reference evidence="1 2" key="1">
    <citation type="submission" date="2018-06" db="EMBL/GenBank/DDBJ databases">
        <title>Freshwater and sediment microbial communities from various areas in North America, analyzing microbe dynamics in response to fracking.</title>
        <authorList>
            <person name="Lamendella R."/>
        </authorList>
    </citation>
    <scope>NUCLEOTIDE SEQUENCE [LARGE SCALE GENOMIC DNA]</scope>
    <source>
        <strain evidence="1 2">97B</strain>
    </source>
</reference>
<evidence type="ECO:0000313" key="2">
    <source>
        <dbReference type="Proteomes" id="UP000252118"/>
    </source>
</evidence>
<dbReference type="AlphaFoldDB" id="A0A366EIT8"/>
<dbReference type="GO" id="GO:0016810">
    <property type="term" value="F:hydrolase activity, acting on carbon-nitrogen (but not peptide) bonds"/>
    <property type="evidence" value="ECO:0007669"/>
    <property type="project" value="InterPro"/>
</dbReference>
<dbReference type="Proteomes" id="UP000252118">
    <property type="component" value="Unassembled WGS sequence"/>
</dbReference>
<dbReference type="OrthoDB" id="2959323at2"/>
<protein>
    <submittedName>
        <fullName evidence="1">Uncharacterized protein</fullName>
    </submittedName>
</protein>
<comment type="caution">
    <text evidence="1">The sequence shown here is derived from an EMBL/GenBank/DDBJ whole genome shotgun (WGS) entry which is preliminary data.</text>
</comment>
<proteinExistence type="predicted"/>
<accession>A0A366EIT8</accession>
<dbReference type="InterPro" id="IPR011059">
    <property type="entry name" value="Metal-dep_hydrolase_composite"/>
</dbReference>
<evidence type="ECO:0000313" key="1">
    <source>
        <dbReference type="EMBL" id="RBP02273.1"/>
    </source>
</evidence>
<organism evidence="1 2">
    <name type="scientific">Rossellomorea aquimaris</name>
    <dbReference type="NCBI Taxonomy" id="189382"/>
    <lineage>
        <taxon>Bacteria</taxon>
        <taxon>Bacillati</taxon>
        <taxon>Bacillota</taxon>
        <taxon>Bacilli</taxon>
        <taxon>Bacillales</taxon>
        <taxon>Bacillaceae</taxon>
        <taxon>Rossellomorea</taxon>
    </lineage>
</organism>